<dbReference type="SUPFAM" id="SSF51735">
    <property type="entry name" value="NAD(P)-binding Rossmann-fold domains"/>
    <property type="match status" value="1"/>
</dbReference>
<accession>A0A1Z5T7A2</accession>
<dbReference type="VEuPathDB" id="FungiDB:BTJ68_09193"/>
<dbReference type="Gene3D" id="3.40.50.10860">
    <property type="entry name" value="Leucine Dehydrogenase, chain A, domain 1"/>
    <property type="match status" value="1"/>
</dbReference>
<dbReference type="InterPro" id="IPR022893">
    <property type="entry name" value="Shikimate_DH_fam"/>
</dbReference>
<proteinExistence type="predicted"/>
<dbReference type="EMBL" id="MUNK01000104">
    <property type="protein sequence ID" value="OTA31913.1"/>
    <property type="molecule type" value="Genomic_DNA"/>
</dbReference>
<dbReference type="GO" id="GO:0009423">
    <property type="term" value="P:chorismate biosynthetic process"/>
    <property type="evidence" value="ECO:0007669"/>
    <property type="project" value="TreeGrafter"/>
</dbReference>
<dbReference type="PANTHER" id="PTHR21089">
    <property type="entry name" value="SHIKIMATE DEHYDROGENASE"/>
    <property type="match status" value="1"/>
</dbReference>
<dbReference type="AlphaFoldDB" id="A0A1Z5T7A2"/>
<gene>
    <name evidence="2" type="ORF">BTJ68_09193</name>
</gene>
<comment type="caution">
    <text evidence="2">The sequence shown here is derived from an EMBL/GenBank/DDBJ whole genome shotgun (WGS) entry which is preliminary data.</text>
</comment>
<dbReference type="GO" id="GO:0004764">
    <property type="term" value="F:shikimate 3-dehydrogenase (NADP+) activity"/>
    <property type="evidence" value="ECO:0007669"/>
    <property type="project" value="InterPro"/>
</dbReference>
<reference evidence="2 3" key="1">
    <citation type="submission" date="2017-01" db="EMBL/GenBank/DDBJ databases">
        <title>The recent genome duplication of the halophilic yeast Hortaea werneckii: insights from long-read sequencing.</title>
        <authorList>
            <person name="Sinha S."/>
            <person name="Flibotte S."/>
            <person name="Neira M."/>
            <person name="Lenassi M."/>
            <person name="Gostincar C."/>
            <person name="Stajich J.E."/>
            <person name="Nislow C.E."/>
        </authorList>
    </citation>
    <scope>NUCLEOTIDE SEQUENCE [LARGE SCALE GENOMIC DNA]</scope>
    <source>
        <strain evidence="2 3">EXF-2000</strain>
    </source>
</reference>
<dbReference type="InterPro" id="IPR036291">
    <property type="entry name" value="NAD(P)-bd_dom_sf"/>
</dbReference>
<dbReference type="Proteomes" id="UP000194280">
    <property type="component" value="Unassembled WGS sequence"/>
</dbReference>
<sequence length="235" mass="24986">MPLLDEIDGPAKMIGALNTVVPFERPDGKTVLRGYNTDWQGMVLALRNAGAHGSTSKQEAGMVVGGGGTARAALYALKEMGYSPIYLVGRNKQKLAALTSAFSEDYNIHLLSTEEEASAIPADKQPVVAIGTIPGDSPIDPGMREILISIFSVGTTSTANVAGIAATNSNKVLLEMAYKPAVTSLMQLAQNSGWRTVPGLEALVGQGIHQFRLWTDIVPLYEVSRDAVMGKEREA</sequence>
<protein>
    <recommendedName>
        <fullName evidence="1">SDH C-terminal domain-containing protein</fullName>
    </recommendedName>
</protein>
<feature type="domain" description="SDH C-terminal" evidence="1">
    <location>
        <begin position="199"/>
        <end position="229"/>
    </location>
</feature>
<dbReference type="Pfam" id="PF18317">
    <property type="entry name" value="SDH_C"/>
    <property type="match status" value="1"/>
</dbReference>
<dbReference type="PANTHER" id="PTHR21089:SF1">
    <property type="entry name" value="BIFUNCTIONAL 3-DEHYDROQUINATE DEHYDRATASE_SHIKIMATE DEHYDROGENASE, CHLOROPLASTIC"/>
    <property type="match status" value="1"/>
</dbReference>
<dbReference type="CDD" id="cd01065">
    <property type="entry name" value="NAD_bind_Shikimate_DH"/>
    <property type="match status" value="1"/>
</dbReference>
<evidence type="ECO:0000313" key="2">
    <source>
        <dbReference type="EMBL" id="OTA31913.1"/>
    </source>
</evidence>
<dbReference type="OrthoDB" id="197068at2759"/>
<organism evidence="2 3">
    <name type="scientific">Hortaea werneckii EXF-2000</name>
    <dbReference type="NCBI Taxonomy" id="1157616"/>
    <lineage>
        <taxon>Eukaryota</taxon>
        <taxon>Fungi</taxon>
        <taxon>Dikarya</taxon>
        <taxon>Ascomycota</taxon>
        <taxon>Pezizomycotina</taxon>
        <taxon>Dothideomycetes</taxon>
        <taxon>Dothideomycetidae</taxon>
        <taxon>Mycosphaerellales</taxon>
        <taxon>Teratosphaeriaceae</taxon>
        <taxon>Hortaea</taxon>
    </lineage>
</organism>
<evidence type="ECO:0000313" key="3">
    <source>
        <dbReference type="Proteomes" id="UP000194280"/>
    </source>
</evidence>
<evidence type="ECO:0000259" key="1">
    <source>
        <dbReference type="Pfam" id="PF18317"/>
    </source>
</evidence>
<dbReference type="InParanoid" id="A0A1Z5T7A2"/>
<dbReference type="STRING" id="1157616.A0A1Z5T7A2"/>
<dbReference type="GO" id="GO:0019632">
    <property type="term" value="P:shikimate metabolic process"/>
    <property type="evidence" value="ECO:0007669"/>
    <property type="project" value="TreeGrafter"/>
</dbReference>
<dbReference type="InterPro" id="IPR041121">
    <property type="entry name" value="SDH_C"/>
</dbReference>
<name>A0A1Z5T7A2_HORWE</name>
<keyword evidence="3" id="KW-1185">Reference proteome</keyword>
<dbReference type="Gene3D" id="3.40.50.720">
    <property type="entry name" value="NAD(P)-binding Rossmann-like Domain"/>
    <property type="match status" value="1"/>
</dbReference>